<evidence type="ECO:0008006" key="2">
    <source>
        <dbReference type="Google" id="ProtNLM"/>
    </source>
</evidence>
<gene>
    <name evidence="1" type="ORF">S03H2_69708</name>
</gene>
<accession>X1LZL8</accession>
<evidence type="ECO:0000313" key="1">
    <source>
        <dbReference type="EMBL" id="GAH99553.1"/>
    </source>
</evidence>
<name>X1LZL8_9ZZZZ</name>
<sequence length="82" mass="9275">MNQKETAEKMGVTPSAICQYLSKKRGKIKIVDENILKEISVSAKRIIEDDKISIIDEICRICKIMRSEGIFPVICDACDIDE</sequence>
<dbReference type="AlphaFoldDB" id="X1LZL8"/>
<comment type="caution">
    <text evidence="1">The sequence shown here is derived from an EMBL/GenBank/DDBJ whole genome shotgun (WGS) entry which is preliminary data.</text>
</comment>
<proteinExistence type="predicted"/>
<organism evidence="1">
    <name type="scientific">marine sediment metagenome</name>
    <dbReference type="NCBI Taxonomy" id="412755"/>
    <lineage>
        <taxon>unclassified sequences</taxon>
        <taxon>metagenomes</taxon>
        <taxon>ecological metagenomes</taxon>
    </lineage>
</organism>
<reference evidence="1" key="1">
    <citation type="journal article" date="2014" name="Front. Microbiol.">
        <title>High frequency of phylogenetically diverse reductive dehalogenase-homologous genes in deep subseafloor sedimentary metagenomes.</title>
        <authorList>
            <person name="Kawai M."/>
            <person name="Futagami T."/>
            <person name="Toyoda A."/>
            <person name="Takaki Y."/>
            <person name="Nishi S."/>
            <person name="Hori S."/>
            <person name="Arai W."/>
            <person name="Tsubouchi T."/>
            <person name="Morono Y."/>
            <person name="Uchiyama I."/>
            <person name="Ito T."/>
            <person name="Fujiyama A."/>
            <person name="Inagaki F."/>
            <person name="Takami H."/>
        </authorList>
    </citation>
    <scope>NUCLEOTIDE SEQUENCE</scope>
    <source>
        <strain evidence="1">Expedition CK06-06</strain>
    </source>
</reference>
<dbReference type="EMBL" id="BARU01046129">
    <property type="protein sequence ID" value="GAH99553.1"/>
    <property type="molecule type" value="Genomic_DNA"/>
</dbReference>
<protein>
    <recommendedName>
        <fullName evidence="2">HTH cro/C1-type domain-containing protein</fullName>
    </recommendedName>
</protein>